<accession>A0ABW5N805</accession>
<keyword evidence="1" id="KW-1133">Transmembrane helix</keyword>
<sequence>MNNQQKILISWVLIALGIAIHSTLEVGESIFFKPLPTEPFSNGVPIAIHIIHIVAMILPMIMAFLTLFYERKGFRIFSLMYAFLLALLNISHVIETFMVSSTNLSQVILLSFVAIINIVLIVLINKWRKEV</sequence>
<gene>
    <name evidence="2" type="ORF">ACFSTE_11180</name>
</gene>
<evidence type="ECO:0000256" key="1">
    <source>
        <dbReference type="SAM" id="Phobius"/>
    </source>
</evidence>
<feature type="transmembrane region" description="Helical" evidence="1">
    <location>
        <begin position="106"/>
        <end position="124"/>
    </location>
</feature>
<comment type="caution">
    <text evidence="2">The sequence shown here is derived from an EMBL/GenBank/DDBJ whole genome shotgun (WGS) entry which is preliminary data.</text>
</comment>
<keyword evidence="1" id="KW-0472">Membrane</keyword>
<protein>
    <recommendedName>
        <fullName evidence="4">HXXEE domain-containing protein</fullName>
    </recommendedName>
</protein>
<proteinExistence type="predicted"/>
<keyword evidence="3" id="KW-1185">Reference proteome</keyword>
<evidence type="ECO:0008006" key="4">
    <source>
        <dbReference type="Google" id="ProtNLM"/>
    </source>
</evidence>
<name>A0ABW5N805_9FLAO</name>
<keyword evidence="1" id="KW-0812">Transmembrane</keyword>
<dbReference type="EMBL" id="JBHULX010000021">
    <property type="protein sequence ID" value="MFD2591388.1"/>
    <property type="molecule type" value="Genomic_DNA"/>
</dbReference>
<evidence type="ECO:0000313" key="3">
    <source>
        <dbReference type="Proteomes" id="UP001597459"/>
    </source>
</evidence>
<reference evidence="3" key="1">
    <citation type="journal article" date="2019" name="Int. J. Syst. Evol. Microbiol.">
        <title>The Global Catalogue of Microorganisms (GCM) 10K type strain sequencing project: providing services to taxonomists for standard genome sequencing and annotation.</title>
        <authorList>
            <consortium name="The Broad Institute Genomics Platform"/>
            <consortium name="The Broad Institute Genome Sequencing Center for Infectious Disease"/>
            <person name="Wu L."/>
            <person name="Ma J."/>
        </authorList>
    </citation>
    <scope>NUCLEOTIDE SEQUENCE [LARGE SCALE GENOMIC DNA]</scope>
    <source>
        <strain evidence="3">KCTC 42423</strain>
    </source>
</reference>
<feature type="transmembrane region" description="Helical" evidence="1">
    <location>
        <begin position="44"/>
        <end position="69"/>
    </location>
</feature>
<evidence type="ECO:0000313" key="2">
    <source>
        <dbReference type="EMBL" id="MFD2591388.1"/>
    </source>
</evidence>
<feature type="transmembrane region" description="Helical" evidence="1">
    <location>
        <begin position="76"/>
        <end position="94"/>
    </location>
</feature>
<dbReference type="RefSeq" id="WP_176028971.1">
    <property type="nucleotide sequence ID" value="NZ_JBHSJV010000001.1"/>
</dbReference>
<organism evidence="2 3">
    <name type="scientific">Aquimarina hainanensis</name>
    <dbReference type="NCBI Taxonomy" id="1578017"/>
    <lineage>
        <taxon>Bacteria</taxon>
        <taxon>Pseudomonadati</taxon>
        <taxon>Bacteroidota</taxon>
        <taxon>Flavobacteriia</taxon>
        <taxon>Flavobacteriales</taxon>
        <taxon>Flavobacteriaceae</taxon>
        <taxon>Aquimarina</taxon>
    </lineage>
</organism>
<feature type="transmembrane region" description="Helical" evidence="1">
    <location>
        <begin position="7"/>
        <end position="24"/>
    </location>
</feature>
<dbReference type="Proteomes" id="UP001597459">
    <property type="component" value="Unassembled WGS sequence"/>
</dbReference>